<dbReference type="OrthoDB" id="1448514at2"/>
<feature type="signal peptide" evidence="1">
    <location>
        <begin position="1"/>
        <end position="22"/>
    </location>
</feature>
<name>A0A238Z658_9FLAO</name>
<keyword evidence="1" id="KW-0732">Signal</keyword>
<protein>
    <recommendedName>
        <fullName evidence="4">LTXXQ motif family protein</fullName>
    </recommendedName>
</protein>
<reference evidence="2 3" key="1">
    <citation type="submission" date="2017-06" db="EMBL/GenBank/DDBJ databases">
        <authorList>
            <person name="Kim H.J."/>
            <person name="Triplett B.A."/>
        </authorList>
    </citation>
    <scope>NUCLEOTIDE SEQUENCE [LARGE SCALE GENOMIC DNA]</scope>
    <source>
        <strain evidence="2 3">DSM 29150</strain>
    </source>
</reference>
<dbReference type="EMBL" id="FZNT01000013">
    <property type="protein sequence ID" value="SNR78264.1"/>
    <property type="molecule type" value="Genomic_DNA"/>
</dbReference>
<keyword evidence="3" id="KW-1185">Reference proteome</keyword>
<evidence type="ECO:0000313" key="3">
    <source>
        <dbReference type="Proteomes" id="UP000198384"/>
    </source>
</evidence>
<feature type="chain" id="PRO_5012828128" description="LTXXQ motif family protein" evidence="1">
    <location>
        <begin position="23"/>
        <end position="117"/>
    </location>
</feature>
<dbReference type="Proteomes" id="UP000198384">
    <property type="component" value="Unassembled WGS sequence"/>
</dbReference>
<dbReference type="AlphaFoldDB" id="A0A238Z658"/>
<proteinExistence type="predicted"/>
<evidence type="ECO:0000313" key="2">
    <source>
        <dbReference type="EMBL" id="SNR78264.1"/>
    </source>
</evidence>
<evidence type="ECO:0008006" key="4">
    <source>
        <dbReference type="Google" id="ProtNLM"/>
    </source>
</evidence>
<gene>
    <name evidence="2" type="ORF">SAMN06265371_11328</name>
</gene>
<accession>A0A238Z658</accession>
<organism evidence="2 3">
    <name type="scientific">Lutibacter agarilyticus</name>
    <dbReference type="NCBI Taxonomy" id="1109740"/>
    <lineage>
        <taxon>Bacteria</taxon>
        <taxon>Pseudomonadati</taxon>
        <taxon>Bacteroidota</taxon>
        <taxon>Flavobacteriia</taxon>
        <taxon>Flavobacteriales</taxon>
        <taxon>Flavobacteriaceae</taxon>
        <taxon>Lutibacter</taxon>
    </lineage>
</organism>
<sequence length="117" mass="13166">MKIRTKIITCLLVIGSIISGFAQSDHIMKQADKLVINMNEDIVGQDKSSALSDAQKSKIKTLQVDRLEALAKIRKDGGSEEDKKATNKACYQKIYKDILSQKQRLAMKEANEKKKKK</sequence>
<dbReference type="RefSeq" id="WP_141119743.1">
    <property type="nucleotide sequence ID" value="NZ_FZNT01000013.1"/>
</dbReference>
<evidence type="ECO:0000256" key="1">
    <source>
        <dbReference type="SAM" id="SignalP"/>
    </source>
</evidence>